<dbReference type="Proteomes" id="UP000618754">
    <property type="component" value="Unassembled WGS sequence"/>
</dbReference>
<proteinExistence type="predicted"/>
<accession>A0ABR7XA97</accession>
<name>A0ABR7XA97_9SPHI</name>
<protein>
    <submittedName>
        <fullName evidence="2">Uncharacterized protein</fullName>
    </submittedName>
</protein>
<dbReference type="Gene3D" id="2.60.40.1190">
    <property type="match status" value="1"/>
</dbReference>
<comment type="caution">
    <text evidence="2">The sequence shown here is derived from an EMBL/GenBank/DDBJ whole genome shotgun (WGS) entry which is preliminary data.</text>
</comment>
<sequence length="276" mass="30061">MLAISANVNAQSKQHQSLLQPPANLVIDGNLTDWGDSLRYRNEEKNIKYTLANDKENLYAAIRINDRLEQARVLNAGITISIDTHGKKKETFSMTFPLRYPGTPAPAFAGFKEDGNGEITKEEREELTRERITTLRSIKMTGFKDIENEMITTSNTYGIKAAIDYDADGNLVYEAAIPLKFFHADDIAKNDWAFNFKINGMQKPDRSAQSGDIQGGRGGMGSRGGMGGGGGRGGMGGGGRGGRSGGMGRGGNSSSADRSEIFKSIDFWEKFSLSQK</sequence>
<dbReference type="SUPFAM" id="SSF49344">
    <property type="entry name" value="CBD9-like"/>
    <property type="match status" value="1"/>
</dbReference>
<feature type="region of interest" description="Disordered" evidence="1">
    <location>
        <begin position="203"/>
        <end position="257"/>
    </location>
</feature>
<dbReference type="EMBL" id="JACWMW010000004">
    <property type="protein sequence ID" value="MBD1387035.1"/>
    <property type="molecule type" value="Genomic_DNA"/>
</dbReference>
<keyword evidence="3" id="KW-1185">Reference proteome</keyword>
<feature type="compositionally biased region" description="Gly residues" evidence="1">
    <location>
        <begin position="213"/>
        <end position="251"/>
    </location>
</feature>
<reference evidence="2 3" key="1">
    <citation type="submission" date="2020-09" db="EMBL/GenBank/DDBJ databases">
        <title>Novel species of Mucilaginibacter isolated from a glacier on the Tibetan Plateau.</title>
        <authorList>
            <person name="Liu Q."/>
            <person name="Xin Y.-H."/>
        </authorList>
    </citation>
    <scope>NUCLEOTIDE SEQUENCE [LARGE SCALE GENOMIC DNA]</scope>
    <source>
        <strain evidence="2 3">CGMCC 1.13878</strain>
    </source>
</reference>
<dbReference type="RefSeq" id="WP_191176887.1">
    <property type="nucleotide sequence ID" value="NZ_JACWMW010000004.1"/>
</dbReference>
<evidence type="ECO:0000313" key="2">
    <source>
        <dbReference type="EMBL" id="MBD1387035.1"/>
    </source>
</evidence>
<gene>
    <name evidence="2" type="ORF">IDJ75_17240</name>
</gene>
<organism evidence="2 3">
    <name type="scientific">Mucilaginibacter rigui</name>
    <dbReference type="NCBI Taxonomy" id="534635"/>
    <lineage>
        <taxon>Bacteria</taxon>
        <taxon>Pseudomonadati</taxon>
        <taxon>Bacteroidota</taxon>
        <taxon>Sphingobacteriia</taxon>
        <taxon>Sphingobacteriales</taxon>
        <taxon>Sphingobacteriaceae</taxon>
        <taxon>Mucilaginibacter</taxon>
    </lineage>
</organism>
<evidence type="ECO:0000256" key="1">
    <source>
        <dbReference type="SAM" id="MobiDB-lite"/>
    </source>
</evidence>
<evidence type="ECO:0000313" key="3">
    <source>
        <dbReference type="Proteomes" id="UP000618754"/>
    </source>
</evidence>